<dbReference type="RefSeq" id="WP_156603994.1">
    <property type="nucleotide sequence ID" value="NZ_CACRSV010000012.1"/>
</dbReference>
<evidence type="ECO:0000313" key="2">
    <source>
        <dbReference type="EMBL" id="MDW3127104.1"/>
    </source>
</evidence>
<dbReference type="EMBL" id="CACRSV010000012">
    <property type="protein sequence ID" value="VYS87052.1"/>
    <property type="molecule type" value="Genomic_DNA"/>
</dbReference>
<dbReference type="AlphaFoldDB" id="A0A6N2S1J7"/>
<evidence type="ECO:0000313" key="3">
    <source>
        <dbReference type="EMBL" id="VYS87052.1"/>
    </source>
</evidence>
<accession>A0A6N2S1J7</accession>
<dbReference type="Proteomes" id="UP001277803">
    <property type="component" value="Unassembled WGS sequence"/>
</dbReference>
<gene>
    <name evidence="3" type="ORF">BLLFYP82_00117</name>
    <name evidence="2" type="ORF">RS890_08490</name>
</gene>
<feature type="compositionally biased region" description="Basic and acidic residues" evidence="1">
    <location>
        <begin position="39"/>
        <end position="52"/>
    </location>
</feature>
<organism evidence="3">
    <name type="scientific">Bifidobacterium longum</name>
    <dbReference type="NCBI Taxonomy" id="216816"/>
    <lineage>
        <taxon>Bacteria</taxon>
        <taxon>Bacillati</taxon>
        <taxon>Actinomycetota</taxon>
        <taxon>Actinomycetes</taxon>
        <taxon>Bifidobacteriales</taxon>
        <taxon>Bifidobacteriaceae</taxon>
        <taxon>Bifidobacterium</taxon>
    </lineage>
</organism>
<name>A0A6N2S1J7_BIFLN</name>
<reference evidence="2" key="2">
    <citation type="submission" date="2023-10" db="EMBL/GenBank/DDBJ databases">
        <title>Rapid discrimination of Bifidobacterium longum Subspecies based on MALDI-TOF MS and Machine Learning.</title>
        <authorList>
            <person name="Chen J."/>
        </authorList>
    </citation>
    <scope>NUCLEOTIDE SEQUENCE</scope>
    <source>
        <strain evidence="2">YGMCC0039</strain>
    </source>
</reference>
<evidence type="ECO:0000256" key="1">
    <source>
        <dbReference type="SAM" id="MobiDB-lite"/>
    </source>
</evidence>
<dbReference type="EMBL" id="JAWLRA010000034">
    <property type="protein sequence ID" value="MDW3127104.1"/>
    <property type="molecule type" value="Genomic_DNA"/>
</dbReference>
<reference evidence="3" key="1">
    <citation type="submission" date="2019-11" db="EMBL/GenBank/DDBJ databases">
        <authorList>
            <person name="Feng L."/>
        </authorList>
    </citation>
    <scope>NUCLEOTIDE SEQUENCE</scope>
    <source>
        <strain evidence="3">BlongumLFYP82</strain>
    </source>
</reference>
<protein>
    <submittedName>
        <fullName evidence="3">Uncharacterized protein</fullName>
    </submittedName>
</protein>
<sequence>MTRKQGPRIGMSPFYRDYLKAKARNKTTPKTTDTAPCRTMRDDTGSEEGTRQ</sequence>
<proteinExistence type="predicted"/>
<feature type="region of interest" description="Disordered" evidence="1">
    <location>
        <begin position="20"/>
        <end position="52"/>
    </location>
</feature>